<sequence>MNATPAAARDVINADKVRAAIARRSRGRQDHADIARWLQTHFFRWTINSFEHVLPVRSVEGWRTCVGEPSPPAWFLSKLAAAGAPMIYIDPEHHLLREREARMVEFFHARLGSRLAGKFHRITFADAEAAWSKDHERMQRRSRRGWWPSQAHALTEVVATPHGRFVELRASGRTLRGELAYESFHMQHCLGQFAQRDRLEGGYGEHYALGCEQGRIRLFSLRDPNNGPHVTVSLIEDLGEWSLDQVKGKQNTIPDAKYAGDVLCLLNSVRPRDIGSLDLSRLGIVAQNEGFEVAYVAFADLRDAARRHALLGAFPHLLGQHPQPDPFAQWLALAGGAAVVGEVAAPHGPVVAALHAMNADEASMPDRERLSATLMEVFPQWLAPPLAQETSAPQGGWLRRLLMGGGASAVNQSAPHRQWALAVPELLFYRLGVDGDSRRGRLAAPPGTGDRLRAQIESELDIHDGRADAAIRAFCETFFRVPYLAHPMLVTPQQETHEAPSKQAPQPDAARDLLAWHAMRQSHLLRLLVAWNLLDETRGWALLLLNAQRVRDCFRDWSDFGSAAARGHATWLHWNGREAHRAKATQVALQDFQDEYDCAWKRLPWSAFDLTQAIAAQPIYATA</sequence>
<dbReference type="InterPro" id="IPR009677">
    <property type="entry name" value="DUF1266"/>
</dbReference>
<dbReference type="EMBL" id="CP093547">
    <property type="protein sequence ID" value="UNP31135.1"/>
    <property type="molecule type" value="Genomic_DNA"/>
</dbReference>
<evidence type="ECO:0000259" key="1">
    <source>
        <dbReference type="Pfam" id="PF06889"/>
    </source>
</evidence>
<evidence type="ECO:0000313" key="3">
    <source>
        <dbReference type="Proteomes" id="UP000829194"/>
    </source>
</evidence>
<name>A0ABY3XHL7_9GAMM</name>
<dbReference type="Proteomes" id="UP000829194">
    <property type="component" value="Chromosome"/>
</dbReference>
<feature type="domain" description="DUF1266" evidence="1">
    <location>
        <begin position="512"/>
        <end position="605"/>
    </location>
</feature>
<gene>
    <name evidence="2" type="ORF">MOV92_07775</name>
</gene>
<reference evidence="2 3" key="1">
    <citation type="submission" date="2022-03" db="EMBL/GenBank/DDBJ databases">
        <title>Complete genome sequence of Lysobacter capsici VKM B-2533 and Lysobacter gummosus 10.1.1, promising sources of lytic agents.</title>
        <authorList>
            <person name="Tarlachkov S.V."/>
            <person name="Kudryakova I.V."/>
            <person name="Afoshin A.S."/>
            <person name="Leontyevskaya E.A."/>
            <person name="Leontyevskaya N.V."/>
        </authorList>
    </citation>
    <scope>NUCLEOTIDE SEQUENCE [LARGE SCALE GENOMIC DNA]</scope>
    <source>
        <strain evidence="2 3">10.1.1</strain>
    </source>
</reference>
<accession>A0ABY3XHL7</accession>
<dbReference type="RefSeq" id="WP_057942304.1">
    <property type="nucleotide sequence ID" value="NZ_CP011131.1"/>
</dbReference>
<dbReference type="Pfam" id="PF06889">
    <property type="entry name" value="DUF1266"/>
    <property type="match status" value="1"/>
</dbReference>
<keyword evidence="3" id="KW-1185">Reference proteome</keyword>
<proteinExistence type="predicted"/>
<organism evidence="2 3">
    <name type="scientific">Lysobacter gummosus</name>
    <dbReference type="NCBI Taxonomy" id="262324"/>
    <lineage>
        <taxon>Bacteria</taxon>
        <taxon>Pseudomonadati</taxon>
        <taxon>Pseudomonadota</taxon>
        <taxon>Gammaproteobacteria</taxon>
        <taxon>Lysobacterales</taxon>
        <taxon>Lysobacteraceae</taxon>
        <taxon>Lysobacter</taxon>
    </lineage>
</organism>
<evidence type="ECO:0000313" key="2">
    <source>
        <dbReference type="EMBL" id="UNP31135.1"/>
    </source>
</evidence>
<protein>
    <submittedName>
        <fullName evidence="2">DUF1266 domain-containing protein</fullName>
    </submittedName>
</protein>